<gene>
    <name evidence="4" type="ORF">KLLA0_D19646g</name>
</gene>
<accession>Q6CQ55</accession>
<dbReference type="InterPro" id="IPR001810">
    <property type="entry name" value="F-box_dom"/>
</dbReference>
<keyword evidence="5" id="KW-1185">Reference proteome</keyword>
<evidence type="ECO:0000259" key="3">
    <source>
        <dbReference type="PROSITE" id="PS50181"/>
    </source>
</evidence>
<dbReference type="Proteomes" id="UP000000598">
    <property type="component" value="Chromosome D"/>
</dbReference>
<evidence type="ECO:0000313" key="5">
    <source>
        <dbReference type="Proteomes" id="UP000000598"/>
    </source>
</evidence>
<dbReference type="InterPro" id="IPR051870">
    <property type="entry name" value="Elongin-A_domain"/>
</dbReference>
<dbReference type="EMBL" id="CR382124">
    <property type="protein sequence ID" value="CAH01030.1"/>
    <property type="molecule type" value="Genomic_DNA"/>
</dbReference>
<evidence type="ECO:0000313" key="4">
    <source>
        <dbReference type="EMBL" id="CAH01030.1"/>
    </source>
</evidence>
<dbReference type="PaxDb" id="284590-Q6CQ55"/>
<feature type="domain" description="F-box" evidence="3">
    <location>
        <begin position="23"/>
        <end position="67"/>
    </location>
</feature>
<evidence type="ECO:0000256" key="1">
    <source>
        <dbReference type="ARBA" id="ARBA00021346"/>
    </source>
</evidence>
<dbReference type="OMA" id="RMLYFKY"/>
<feature type="compositionally biased region" description="Polar residues" evidence="2">
    <location>
        <begin position="233"/>
        <end position="244"/>
    </location>
</feature>
<reference evidence="4 5" key="1">
    <citation type="journal article" date="2004" name="Nature">
        <title>Genome evolution in yeasts.</title>
        <authorList>
            <consortium name="Genolevures"/>
            <person name="Dujon B."/>
            <person name="Sherman D."/>
            <person name="Fischer G."/>
            <person name="Durrens P."/>
            <person name="Casaregola S."/>
            <person name="Lafontaine I."/>
            <person name="de Montigny J."/>
            <person name="Marck C."/>
            <person name="Neuveglise C."/>
            <person name="Talla E."/>
            <person name="Goffard N."/>
            <person name="Frangeul L."/>
            <person name="Aigle M."/>
            <person name="Anthouard V."/>
            <person name="Babour A."/>
            <person name="Barbe V."/>
            <person name="Barnay S."/>
            <person name="Blanchin S."/>
            <person name="Beckerich J.M."/>
            <person name="Beyne E."/>
            <person name="Bleykasten C."/>
            <person name="Boisrame A."/>
            <person name="Boyer J."/>
            <person name="Cattolico L."/>
            <person name="Confanioleri F."/>
            <person name="de Daruvar A."/>
            <person name="Despons L."/>
            <person name="Fabre E."/>
            <person name="Fairhead C."/>
            <person name="Ferry-Dumazet H."/>
            <person name="Groppi A."/>
            <person name="Hantraye F."/>
            <person name="Hennequin C."/>
            <person name="Jauniaux N."/>
            <person name="Joyet P."/>
            <person name="Kachouri R."/>
            <person name="Kerrest A."/>
            <person name="Koszul R."/>
            <person name="Lemaire M."/>
            <person name="Lesur I."/>
            <person name="Ma L."/>
            <person name="Muller H."/>
            <person name="Nicaud J.M."/>
            <person name="Nikolski M."/>
            <person name="Oztas S."/>
            <person name="Ozier-Kalogeropoulos O."/>
            <person name="Pellenz S."/>
            <person name="Potier S."/>
            <person name="Richard G.F."/>
            <person name="Straub M.L."/>
            <person name="Suleau A."/>
            <person name="Swennene D."/>
            <person name="Tekaia F."/>
            <person name="Wesolowski-Louvel M."/>
            <person name="Westhof E."/>
            <person name="Wirth B."/>
            <person name="Zeniou-Meyer M."/>
            <person name="Zivanovic I."/>
            <person name="Bolotin-Fukuhara M."/>
            <person name="Thierry A."/>
            <person name="Bouchier C."/>
            <person name="Caudron B."/>
            <person name="Scarpelli C."/>
            <person name="Gaillardin C."/>
            <person name="Weissenbach J."/>
            <person name="Wincker P."/>
            <person name="Souciet J.L."/>
        </authorList>
    </citation>
    <scope>NUCLEOTIDE SEQUENCE [LARGE SCALE GENOMIC DNA]</scope>
    <source>
        <strain evidence="5">ATCC 8585 / CBS 2359 / DSM 70799 / NBRC 1267 / NRRL Y-1140 / WM37</strain>
    </source>
</reference>
<evidence type="ECO:0000256" key="2">
    <source>
        <dbReference type="SAM" id="MobiDB-lite"/>
    </source>
</evidence>
<dbReference type="GO" id="GO:0070449">
    <property type="term" value="C:elongin complex"/>
    <property type="evidence" value="ECO:0007669"/>
    <property type="project" value="InterPro"/>
</dbReference>
<dbReference type="FunCoup" id="Q6CQ55">
    <property type="interactions" value="107"/>
</dbReference>
<dbReference type="Pfam" id="PF06881">
    <property type="entry name" value="Elongin_A"/>
    <property type="match status" value="1"/>
</dbReference>
<dbReference type="AlphaFoldDB" id="Q6CQ55"/>
<dbReference type="Gene3D" id="6.10.250.3180">
    <property type="match status" value="1"/>
</dbReference>
<dbReference type="PANTHER" id="PTHR15141:SF76">
    <property type="entry name" value="TRANSCRIPTION ELONGATION FACTOR B POLYPEPTIDE 3"/>
    <property type="match status" value="1"/>
</dbReference>
<sequence>MSGRLLTLEEICVITLLRHHTLIEDISYIPYRLIKSVLSKLKVDQLTKLEQTNPLIIFEDDEIWCDLIRRDVDPTFSYQYTNKKNEILQYFKRVITNYTGTSTYKNIDTETLKNFVRPIVTKNDRGLYRVPCRLVYEKMREEILEKDKRIAAKVRETTKRIQQEKNKIQITAMVEPVSGVSSRLRNKFLESKSKVFVDSLRESQKRRQHFKKNIVNIEKRVVERLAFGGQAGVSPSSTRCNDVTDNVRPQPVSIPQKENQSASAEADKKTTMIAQHSLPQKRPIEDPPKRKKSRLFGTSSVSSSGSCNIYIHQR</sequence>
<feature type="region of interest" description="Disordered" evidence="2">
    <location>
        <begin position="230"/>
        <end position="314"/>
    </location>
</feature>
<organism evidence="4 5">
    <name type="scientific">Kluyveromyces lactis (strain ATCC 8585 / CBS 2359 / DSM 70799 / NBRC 1267 / NRRL Y-1140 / WM37)</name>
    <name type="common">Yeast</name>
    <name type="synonym">Candida sphaerica</name>
    <dbReference type="NCBI Taxonomy" id="284590"/>
    <lineage>
        <taxon>Eukaryota</taxon>
        <taxon>Fungi</taxon>
        <taxon>Dikarya</taxon>
        <taxon>Ascomycota</taxon>
        <taxon>Saccharomycotina</taxon>
        <taxon>Saccharomycetes</taxon>
        <taxon>Saccharomycetales</taxon>
        <taxon>Saccharomycetaceae</taxon>
        <taxon>Kluyveromyces</taxon>
    </lineage>
</organism>
<protein>
    <recommendedName>
        <fullName evidence="1">Elongin-A</fullName>
    </recommendedName>
</protein>
<dbReference type="GO" id="GO:0006368">
    <property type="term" value="P:transcription elongation by RNA polymerase II"/>
    <property type="evidence" value="ECO:0007669"/>
    <property type="project" value="InterPro"/>
</dbReference>
<dbReference type="STRING" id="284590.Q6CQ55"/>
<proteinExistence type="predicted"/>
<dbReference type="InParanoid" id="Q6CQ55"/>
<dbReference type="KEGG" id="kla:KLLA0_D19646g"/>
<dbReference type="InterPro" id="IPR010684">
    <property type="entry name" value="RNA_pol_II_trans_fac_SIII_A"/>
</dbReference>
<dbReference type="eggNOG" id="KOG2821">
    <property type="taxonomic scope" value="Eukaryota"/>
</dbReference>
<dbReference type="PANTHER" id="PTHR15141">
    <property type="entry name" value="TRANSCRIPTION ELONGATION FACTOR B POLYPEPTIDE 3"/>
    <property type="match status" value="1"/>
</dbReference>
<name>Q6CQ55_KLULA</name>
<dbReference type="HOGENOM" id="CLU_062289_0_0_1"/>
<dbReference type="PROSITE" id="PS50181">
    <property type="entry name" value="FBOX"/>
    <property type="match status" value="1"/>
</dbReference>